<gene>
    <name evidence="2" type="ORF">PI95_020795</name>
</gene>
<evidence type="ECO:0000313" key="2">
    <source>
        <dbReference type="EMBL" id="NEU74927.1"/>
    </source>
</evidence>
<dbReference type="EMBL" id="JTCM02000053">
    <property type="protein sequence ID" value="NEU74927.1"/>
    <property type="molecule type" value="Genomic_DNA"/>
</dbReference>
<proteinExistence type="predicted"/>
<evidence type="ECO:0000256" key="1">
    <source>
        <dbReference type="SAM" id="MobiDB-lite"/>
    </source>
</evidence>
<dbReference type="AlphaFoldDB" id="A0A846HBF7"/>
<accession>A0A846HBF7</accession>
<name>A0A846HBF7_9CYAN</name>
<dbReference type="Proteomes" id="UP000031549">
    <property type="component" value="Unassembled WGS sequence"/>
</dbReference>
<feature type="region of interest" description="Disordered" evidence="1">
    <location>
        <begin position="1"/>
        <end position="20"/>
    </location>
</feature>
<sequence length="54" mass="6035">MGSGGVEEWETRGTRGTRRQGGGEIISFYYLLPIPHSPFPIPHCPFPIPYLCLC</sequence>
<dbReference type="RefSeq" id="WP_163519053.1">
    <property type="nucleotide sequence ID" value="NZ_JTCM02000053.1"/>
</dbReference>
<protein>
    <submittedName>
        <fullName evidence="2">Uncharacterized protein</fullName>
    </submittedName>
</protein>
<reference evidence="2 3" key="1">
    <citation type="journal article" date="2015" name="Genome Announc.">
        <title>Draft Genome Sequence of Cyanobacterium Hassallia byssoidea Strain VB512170, Isolated from Monuments in India.</title>
        <authorList>
            <person name="Singh D."/>
            <person name="Chandrababunaidu M.M."/>
            <person name="Panda A."/>
            <person name="Sen D."/>
            <person name="Bhattacharyya S."/>
            <person name="Adhikary S.P."/>
            <person name="Tripathy S."/>
        </authorList>
    </citation>
    <scope>NUCLEOTIDE SEQUENCE [LARGE SCALE GENOMIC DNA]</scope>
    <source>
        <strain evidence="2 3">VB512170</strain>
    </source>
</reference>
<organism evidence="2 3">
    <name type="scientific">Hassallia byssoidea VB512170</name>
    <dbReference type="NCBI Taxonomy" id="1304833"/>
    <lineage>
        <taxon>Bacteria</taxon>
        <taxon>Bacillati</taxon>
        <taxon>Cyanobacteriota</taxon>
        <taxon>Cyanophyceae</taxon>
        <taxon>Nostocales</taxon>
        <taxon>Tolypothrichaceae</taxon>
        <taxon>Hassallia</taxon>
    </lineage>
</organism>
<comment type="caution">
    <text evidence="2">The sequence shown here is derived from an EMBL/GenBank/DDBJ whole genome shotgun (WGS) entry which is preliminary data.</text>
</comment>
<keyword evidence="3" id="KW-1185">Reference proteome</keyword>
<evidence type="ECO:0000313" key="3">
    <source>
        <dbReference type="Proteomes" id="UP000031549"/>
    </source>
</evidence>